<accession>A0ABZ0Y099</accession>
<evidence type="ECO:0000313" key="2">
    <source>
        <dbReference type="EMBL" id="WQH05459.1"/>
    </source>
</evidence>
<reference evidence="2 3" key="1">
    <citation type="submission" date="2023-11" db="EMBL/GenBank/DDBJ databases">
        <title>MicrobeMod: A computational toolkit for identifying prokaryotic methylation and restriction-modification with nanopore sequencing.</title>
        <authorList>
            <person name="Crits-Christoph A."/>
            <person name="Kang S.C."/>
            <person name="Lee H."/>
            <person name="Ostrov N."/>
        </authorList>
    </citation>
    <scope>NUCLEOTIDE SEQUENCE [LARGE SCALE GENOMIC DNA]</scope>
    <source>
        <strain evidence="2 3">ATCC 25935</strain>
    </source>
</reference>
<feature type="region of interest" description="Disordered" evidence="1">
    <location>
        <begin position="1"/>
        <end position="24"/>
    </location>
</feature>
<evidence type="ECO:0000256" key="1">
    <source>
        <dbReference type="SAM" id="MobiDB-lite"/>
    </source>
</evidence>
<dbReference type="Proteomes" id="UP001326110">
    <property type="component" value="Chromosome"/>
</dbReference>
<protein>
    <submittedName>
        <fullName evidence="2">Uncharacterized protein</fullName>
    </submittedName>
</protein>
<gene>
    <name evidence="2" type="ORF">SR858_03720</name>
</gene>
<proteinExistence type="predicted"/>
<organism evidence="2 3">
    <name type="scientific">Duganella zoogloeoides</name>
    <dbReference type="NCBI Taxonomy" id="75659"/>
    <lineage>
        <taxon>Bacteria</taxon>
        <taxon>Pseudomonadati</taxon>
        <taxon>Pseudomonadota</taxon>
        <taxon>Betaproteobacteria</taxon>
        <taxon>Burkholderiales</taxon>
        <taxon>Oxalobacteraceae</taxon>
        <taxon>Telluria group</taxon>
        <taxon>Duganella</taxon>
    </lineage>
</organism>
<dbReference type="EMBL" id="CP140152">
    <property type="protein sequence ID" value="WQH05459.1"/>
    <property type="molecule type" value="Genomic_DNA"/>
</dbReference>
<dbReference type="RefSeq" id="WP_322534412.1">
    <property type="nucleotide sequence ID" value="NZ_CP140152.1"/>
</dbReference>
<name>A0ABZ0Y099_9BURK</name>
<keyword evidence="3" id="KW-1185">Reference proteome</keyword>
<evidence type="ECO:0000313" key="3">
    <source>
        <dbReference type="Proteomes" id="UP001326110"/>
    </source>
</evidence>
<sequence>MSADIGRTHSIVHVADTGHEQGGGTQLLTVGAVRRRARAA</sequence>